<dbReference type="InterPro" id="IPR040690">
    <property type="entry name" value="FtsX_ECD"/>
</dbReference>
<evidence type="ECO:0000313" key="14">
    <source>
        <dbReference type="EMBL" id="GCF93808.1"/>
    </source>
</evidence>
<keyword evidence="5 10" id="KW-0132">Cell division</keyword>
<feature type="transmembrane region" description="Helical" evidence="11">
    <location>
        <begin position="170"/>
        <end position="191"/>
    </location>
</feature>
<keyword evidence="9 10" id="KW-0131">Cell cycle</keyword>
<dbReference type="OrthoDB" id="9812531at2"/>
<comment type="subcellular location">
    <subcellularLocation>
        <location evidence="1">Cell membrane</location>
        <topology evidence="1">Multi-pass membrane protein</topology>
    </subcellularLocation>
</comment>
<evidence type="ECO:0000256" key="6">
    <source>
        <dbReference type="ARBA" id="ARBA00022692"/>
    </source>
</evidence>
<dbReference type="InterPro" id="IPR004513">
    <property type="entry name" value="FtsX"/>
</dbReference>
<feature type="domain" description="FtsX extracellular" evidence="13">
    <location>
        <begin position="59"/>
        <end position="149"/>
    </location>
</feature>
<comment type="similarity">
    <text evidence="2 10">Belongs to the ABC-4 integral membrane protein family. FtsX subfamily.</text>
</comment>
<evidence type="ECO:0000256" key="7">
    <source>
        <dbReference type="ARBA" id="ARBA00022989"/>
    </source>
</evidence>
<evidence type="ECO:0000256" key="11">
    <source>
        <dbReference type="SAM" id="Phobius"/>
    </source>
</evidence>
<protein>
    <recommendedName>
        <fullName evidence="3 10">Cell division protein FtsX</fullName>
    </recommendedName>
</protein>
<dbReference type="PIRSF" id="PIRSF003097">
    <property type="entry name" value="FtsX"/>
    <property type="match status" value="1"/>
</dbReference>
<name>A0A4P5PCU3_9ENTE</name>
<feature type="transmembrane region" description="Helical" evidence="11">
    <location>
        <begin position="212"/>
        <end position="245"/>
    </location>
</feature>
<accession>A0A4P5PCU3</accession>
<comment type="function">
    <text evidence="10">Part of the ABC transporter FtsEX involved in asymmetric cellular division facilitating the initiation of sporulation.</text>
</comment>
<feature type="domain" description="ABC3 transporter permease C-terminal" evidence="12">
    <location>
        <begin position="173"/>
        <end position="287"/>
    </location>
</feature>
<dbReference type="EMBL" id="BJCC01000013">
    <property type="protein sequence ID" value="GCF93808.1"/>
    <property type="molecule type" value="Genomic_DNA"/>
</dbReference>
<dbReference type="AlphaFoldDB" id="A0A4P5PCU3"/>
<evidence type="ECO:0000256" key="2">
    <source>
        <dbReference type="ARBA" id="ARBA00007379"/>
    </source>
</evidence>
<gene>
    <name evidence="14" type="ORF">NRIC_16990</name>
</gene>
<keyword evidence="8 10" id="KW-0472">Membrane</keyword>
<evidence type="ECO:0000313" key="15">
    <source>
        <dbReference type="Proteomes" id="UP000290567"/>
    </source>
</evidence>
<keyword evidence="6 11" id="KW-0812">Transmembrane</keyword>
<dbReference type="RefSeq" id="WP_146622253.1">
    <property type="nucleotide sequence ID" value="NZ_BJCC01000013.1"/>
</dbReference>
<dbReference type="GO" id="GO:0005886">
    <property type="term" value="C:plasma membrane"/>
    <property type="evidence" value="ECO:0007669"/>
    <property type="project" value="UniProtKB-SubCell"/>
</dbReference>
<dbReference type="Gene3D" id="3.30.70.3040">
    <property type="match status" value="1"/>
</dbReference>
<feature type="transmembrane region" description="Helical" evidence="11">
    <location>
        <begin position="21"/>
        <end position="46"/>
    </location>
</feature>
<dbReference type="Proteomes" id="UP000290567">
    <property type="component" value="Unassembled WGS sequence"/>
</dbReference>
<evidence type="ECO:0000256" key="8">
    <source>
        <dbReference type="ARBA" id="ARBA00023136"/>
    </source>
</evidence>
<evidence type="ECO:0000256" key="1">
    <source>
        <dbReference type="ARBA" id="ARBA00004651"/>
    </source>
</evidence>
<reference evidence="15" key="1">
    <citation type="submission" date="2019-02" db="EMBL/GenBank/DDBJ databases">
        <title>Draft genome sequence of Enterococcus sp. Gos25-1.</title>
        <authorList>
            <person name="Tanaka N."/>
            <person name="Shiwa Y."/>
            <person name="Fujita N."/>
        </authorList>
    </citation>
    <scope>NUCLEOTIDE SEQUENCE [LARGE SCALE GENOMIC DNA]</scope>
    <source>
        <strain evidence="15">Gos25-1</strain>
    </source>
</reference>
<evidence type="ECO:0000256" key="4">
    <source>
        <dbReference type="ARBA" id="ARBA00022475"/>
    </source>
</evidence>
<dbReference type="Pfam" id="PF02687">
    <property type="entry name" value="FtsX"/>
    <property type="match status" value="1"/>
</dbReference>
<dbReference type="PANTHER" id="PTHR47755:SF1">
    <property type="entry name" value="CELL DIVISION PROTEIN FTSX"/>
    <property type="match status" value="1"/>
</dbReference>
<keyword evidence="7 11" id="KW-1133">Transmembrane helix</keyword>
<dbReference type="GO" id="GO:0051301">
    <property type="term" value="P:cell division"/>
    <property type="evidence" value="ECO:0007669"/>
    <property type="project" value="UniProtKB-KW"/>
</dbReference>
<evidence type="ECO:0000259" key="12">
    <source>
        <dbReference type="Pfam" id="PF02687"/>
    </source>
</evidence>
<evidence type="ECO:0000256" key="3">
    <source>
        <dbReference type="ARBA" id="ARBA00021907"/>
    </source>
</evidence>
<evidence type="ECO:0000259" key="13">
    <source>
        <dbReference type="Pfam" id="PF18075"/>
    </source>
</evidence>
<organism evidence="14 15">
    <name type="scientific">Enterococcus florum</name>
    <dbReference type="NCBI Taxonomy" id="2480627"/>
    <lineage>
        <taxon>Bacteria</taxon>
        <taxon>Bacillati</taxon>
        <taxon>Bacillota</taxon>
        <taxon>Bacilli</taxon>
        <taxon>Lactobacillales</taxon>
        <taxon>Enterococcaceae</taxon>
        <taxon>Enterococcus</taxon>
    </lineage>
</organism>
<comment type="caution">
    <text evidence="14">The sequence shown here is derived from an EMBL/GenBank/DDBJ whole genome shotgun (WGS) entry which is preliminary data.</text>
</comment>
<dbReference type="Pfam" id="PF18075">
    <property type="entry name" value="FtsX_ECD"/>
    <property type="match status" value="1"/>
</dbReference>
<dbReference type="PANTHER" id="PTHR47755">
    <property type="entry name" value="CELL DIVISION PROTEIN FTSX"/>
    <property type="match status" value="1"/>
</dbReference>
<evidence type="ECO:0000256" key="5">
    <source>
        <dbReference type="ARBA" id="ARBA00022618"/>
    </source>
</evidence>
<evidence type="ECO:0000256" key="10">
    <source>
        <dbReference type="PIRNR" id="PIRNR003097"/>
    </source>
</evidence>
<feature type="transmembrane region" description="Helical" evidence="11">
    <location>
        <begin position="265"/>
        <end position="289"/>
    </location>
</feature>
<proteinExistence type="inferred from homology"/>
<keyword evidence="4 10" id="KW-1003">Cell membrane</keyword>
<evidence type="ECO:0000256" key="9">
    <source>
        <dbReference type="ARBA" id="ARBA00023306"/>
    </source>
</evidence>
<sequence>MRRYTFKKMFREGLQNIRRHQFMSAASLLIIVVTMTFLSLLLALSFNIRSFSAQLEENVAIHTFVEVSASKQDIDSLQKDIQKLPNVQSVTFKSKKQSVKEIIERYGSAFEMLQGKANPLYDKFVIKVKKERAIKQTNQKIEALKHVAESNYGDQTADELLRTTKTLRRFGWLLFGLGSVFTVLILFITLMMGIKSRQEEIQTRTLLGATPLYISMPFLIQGVFMSLLGSLAASGIALASYAWLTGLWQKGLRHFGYHFVEVRELLLLLPLLTIGTSLVIGLISAKIAVSSCIRYPK</sequence>
<dbReference type="InterPro" id="IPR003838">
    <property type="entry name" value="ABC3_permease_C"/>
</dbReference>
<keyword evidence="15" id="KW-1185">Reference proteome</keyword>